<evidence type="ECO:0000256" key="3">
    <source>
        <dbReference type="ARBA" id="ARBA00022478"/>
    </source>
</evidence>
<evidence type="ECO:0000256" key="2">
    <source>
        <dbReference type="ARBA" id="ARBA00009430"/>
    </source>
</evidence>
<gene>
    <name evidence="7" type="ORF">Sangu_0081700</name>
</gene>
<organism evidence="7">
    <name type="scientific">Sesamum angustifolium</name>
    <dbReference type="NCBI Taxonomy" id="2727405"/>
    <lineage>
        <taxon>Eukaryota</taxon>
        <taxon>Viridiplantae</taxon>
        <taxon>Streptophyta</taxon>
        <taxon>Embryophyta</taxon>
        <taxon>Tracheophyta</taxon>
        <taxon>Spermatophyta</taxon>
        <taxon>Magnoliopsida</taxon>
        <taxon>eudicotyledons</taxon>
        <taxon>Gunneridae</taxon>
        <taxon>Pentapetalae</taxon>
        <taxon>asterids</taxon>
        <taxon>lamiids</taxon>
        <taxon>Lamiales</taxon>
        <taxon>Pedaliaceae</taxon>
        <taxon>Sesamum</taxon>
    </lineage>
</organism>
<proteinExistence type="inferred from homology"/>
<evidence type="ECO:0000256" key="6">
    <source>
        <dbReference type="SAM" id="MobiDB-lite"/>
    </source>
</evidence>
<dbReference type="GO" id="GO:0006351">
    <property type="term" value="P:DNA-templated transcription"/>
    <property type="evidence" value="ECO:0007669"/>
    <property type="project" value="InterPro"/>
</dbReference>
<dbReference type="GO" id="GO:0005730">
    <property type="term" value="C:nucleolus"/>
    <property type="evidence" value="ECO:0007669"/>
    <property type="project" value="UniProtKB-SubCell"/>
</dbReference>
<protein>
    <submittedName>
        <fullName evidence="7">DNA-directed RNA polymerase I subunit rpa49</fullName>
    </submittedName>
</protein>
<dbReference type="PANTHER" id="PTHR14440">
    <property type="entry name" value="DNA-DIRECTED RNA POLYMERASE I SUBUNIT RPA49"/>
    <property type="match status" value="1"/>
</dbReference>
<evidence type="ECO:0000256" key="5">
    <source>
        <dbReference type="ARBA" id="ARBA00023242"/>
    </source>
</evidence>
<dbReference type="AlphaFoldDB" id="A0AAW2RJH8"/>
<dbReference type="GO" id="GO:0003677">
    <property type="term" value="F:DNA binding"/>
    <property type="evidence" value="ECO:0007669"/>
    <property type="project" value="InterPro"/>
</dbReference>
<dbReference type="EMBL" id="JACGWK010000001">
    <property type="protein sequence ID" value="KAL0380174.1"/>
    <property type="molecule type" value="Genomic_DNA"/>
</dbReference>
<comment type="similarity">
    <text evidence="2">Belongs to the eukaryotic RPA49/POLR1E RNA polymerase subunit family.</text>
</comment>
<evidence type="ECO:0000256" key="1">
    <source>
        <dbReference type="ARBA" id="ARBA00004604"/>
    </source>
</evidence>
<evidence type="ECO:0000256" key="4">
    <source>
        <dbReference type="ARBA" id="ARBA00023163"/>
    </source>
</evidence>
<dbReference type="Pfam" id="PF06870">
    <property type="entry name" value="RNA_pol_I_A49"/>
    <property type="match status" value="2"/>
</dbReference>
<comment type="caution">
    <text evidence="7">The sequence shown here is derived from an EMBL/GenBank/DDBJ whole genome shotgun (WGS) entry which is preliminary data.</text>
</comment>
<feature type="compositionally biased region" description="Basic and acidic residues" evidence="6">
    <location>
        <begin position="1"/>
        <end position="27"/>
    </location>
</feature>
<accession>A0AAW2RJH8</accession>
<dbReference type="InterPro" id="IPR009668">
    <property type="entry name" value="RNA_pol-assoc_fac_A49-like"/>
</dbReference>
<name>A0AAW2RJH8_9LAMI</name>
<evidence type="ECO:0000313" key="7">
    <source>
        <dbReference type="EMBL" id="KAL0380174.1"/>
    </source>
</evidence>
<reference evidence="7" key="2">
    <citation type="journal article" date="2024" name="Plant">
        <title>Genomic evolution and insights into agronomic trait innovations of Sesamum species.</title>
        <authorList>
            <person name="Miao H."/>
            <person name="Wang L."/>
            <person name="Qu L."/>
            <person name="Liu H."/>
            <person name="Sun Y."/>
            <person name="Le M."/>
            <person name="Wang Q."/>
            <person name="Wei S."/>
            <person name="Zheng Y."/>
            <person name="Lin W."/>
            <person name="Duan Y."/>
            <person name="Cao H."/>
            <person name="Xiong S."/>
            <person name="Wang X."/>
            <person name="Wei L."/>
            <person name="Li C."/>
            <person name="Ma Q."/>
            <person name="Ju M."/>
            <person name="Zhao R."/>
            <person name="Li G."/>
            <person name="Mu C."/>
            <person name="Tian Q."/>
            <person name="Mei H."/>
            <person name="Zhang T."/>
            <person name="Gao T."/>
            <person name="Zhang H."/>
        </authorList>
    </citation>
    <scope>NUCLEOTIDE SEQUENCE</scope>
    <source>
        <strain evidence="7">G01</strain>
    </source>
</reference>
<keyword evidence="3 7" id="KW-0240">DNA-directed RNA polymerase</keyword>
<comment type="subcellular location">
    <subcellularLocation>
        <location evidence="1">Nucleus</location>
        <location evidence="1">Nucleolus</location>
    </subcellularLocation>
</comment>
<keyword evidence="4" id="KW-0804">Transcription</keyword>
<dbReference type="GO" id="GO:0000428">
    <property type="term" value="C:DNA-directed RNA polymerase complex"/>
    <property type="evidence" value="ECO:0007669"/>
    <property type="project" value="UniProtKB-KW"/>
</dbReference>
<reference evidence="7" key="1">
    <citation type="submission" date="2020-06" db="EMBL/GenBank/DDBJ databases">
        <authorList>
            <person name="Li T."/>
            <person name="Hu X."/>
            <person name="Zhang T."/>
            <person name="Song X."/>
            <person name="Zhang H."/>
            <person name="Dai N."/>
            <person name="Sheng W."/>
            <person name="Hou X."/>
            <person name="Wei L."/>
        </authorList>
    </citation>
    <scope>NUCLEOTIDE SEQUENCE</scope>
    <source>
        <strain evidence="7">G01</strain>
        <tissue evidence="7">Leaf</tissue>
    </source>
</reference>
<keyword evidence="5" id="KW-0539">Nucleus</keyword>
<feature type="region of interest" description="Disordered" evidence="6">
    <location>
        <begin position="1"/>
        <end position="29"/>
    </location>
</feature>
<sequence>MAKSEGKKTRKRVEGEDGSSDVRKGEEMDAIDVKINAIGENTEEKTSPIIGYFPSGYDPMKNSINPDPNSSVKVYKSVNSRNPRNPRMQVVVGVRGSEVKFVGTNYSGEATTPQLCNYALGVLDKETRVLKMVPIAANRIFRLEPKFAALEAVAEKEVKEGVVTTEEKTDKFRNLTLLYSTKKNIRRDVKRETLRQSEDPEMQQNMEHKIKGIKINTQALEAIASTSNARNTPPYDLEATAAHKAYPLDKIILKGEWDYLLDILELANAGSQFTPDLYPTFVCNRVHQLETIKDRHTMDGVSSTSKRHKLPTILSHRFSSMFDITNNNRIPDEKQKLLISYVLVLSLFVDGFRSDPSDIAKDLRINPLTLRSHYEYLGCKFVRENHVLLATLPVPLEFQTIKRKRRR</sequence>